<comment type="similarity">
    <text evidence="3">Belongs to the complex I NDUFA5 subunit family.</text>
</comment>
<sequence length="112" mass="13358">QSTYLTGLAVCKYPHQDLIPLYKRILNELQKFPKDYIYRKETEEVVKARLSIMQENENIQVAEDKINSGQVEELIIQARNELSLTQKMLHWKPWEKLTQEAPPNQWTWPPHK</sequence>
<evidence type="ECO:0000313" key="11">
    <source>
        <dbReference type="EMBL" id="KYM96539.1"/>
    </source>
</evidence>
<keyword evidence="12" id="KW-1185">Reference proteome</keyword>
<feature type="non-terminal residue" evidence="11">
    <location>
        <position position="1"/>
    </location>
</feature>
<proteinExistence type="inferred from homology"/>
<evidence type="ECO:0000313" key="12">
    <source>
        <dbReference type="Proteomes" id="UP000078542"/>
    </source>
</evidence>
<keyword evidence="7" id="KW-0999">Mitochondrion inner membrane</keyword>
<keyword evidence="10" id="KW-0472">Membrane</keyword>
<keyword evidence="6" id="KW-0679">Respiratory chain</keyword>
<evidence type="ECO:0000256" key="4">
    <source>
        <dbReference type="ARBA" id="ARBA00011533"/>
    </source>
</evidence>
<evidence type="ECO:0000256" key="7">
    <source>
        <dbReference type="ARBA" id="ARBA00022792"/>
    </source>
</evidence>
<evidence type="ECO:0000256" key="1">
    <source>
        <dbReference type="ARBA" id="ARBA00003195"/>
    </source>
</evidence>
<organism evidence="11 12">
    <name type="scientific">Cyphomyrmex costatus</name>
    <dbReference type="NCBI Taxonomy" id="456900"/>
    <lineage>
        <taxon>Eukaryota</taxon>
        <taxon>Metazoa</taxon>
        <taxon>Ecdysozoa</taxon>
        <taxon>Arthropoda</taxon>
        <taxon>Hexapoda</taxon>
        <taxon>Insecta</taxon>
        <taxon>Pterygota</taxon>
        <taxon>Neoptera</taxon>
        <taxon>Endopterygota</taxon>
        <taxon>Hymenoptera</taxon>
        <taxon>Apocrita</taxon>
        <taxon>Aculeata</taxon>
        <taxon>Formicoidea</taxon>
        <taxon>Formicidae</taxon>
        <taxon>Myrmicinae</taxon>
        <taxon>Cyphomyrmex</taxon>
    </lineage>
</organism>
<keyword evidence="5" id="KW-0813">Transport</keyword>
<dbReference type="Pfam" id="PF04716">
    <property type="entry name" value="ETC_C1_NDUFA5"/>
    <property type="match status" value="1"/>
</dbReference>
<dbReference type="EMBL" id="KQ978192">
    <property type="protein sequence ID" value="KYM96539.1"/>
    <property type="molecule type" value="Genomic_DNA"/>
</dbReference>
<evidence type="ECO:0000256" key="8">
    <source>
        <dbReference type="ARBA" id="ARBA00022982"/>
    </source>
</evidence>
<dbReference type="Proteomes" id="UP000078542">
    <property type="component" value="Unassembled WGS sequence"/>
</dbReference>
<keyword evidence="9" id="KW-0496">Mitochondrion</keyword>
<evidence type="ECO:0000256" key="9">
    <source>
        <dbReference type="ARBA" id="ARBA00023128"/>
    </source>
</evidence>
<evidence type="ECO:0000256" key="6">
    <source>
        <dbReference type="ARBA" id="ARBA00022660"/>
    </source>
</evidence>
<evidence type="ECO:0000256" key="5">
    <source>
        <dbReference type="ARBA" id="ARBA00022448"/>
    </source>
</evidence>
<evidence type="ECO:0000256" key="2">
    <source>
        <dbReference type="ARBA" id="ARBA00004443"/>
    </source>
</evidence>
<dbReference type="GO" id="GO:0005743">
    <property type="term" value="C:mitochondrial inner membrane"/>
    <property type="evidence" value="ECO:0007669"/>
    <property type="project" value="UniProtKB-SubCell"/>
</dbReference>
<evidence type="ECO:0000256" key="10">
    <source>
        <dbReference type="ARBA" id="ARBA00023136"/>
    </source>
</evidence>
<dbReference type="STRING" id="456900.A0A151IAM8"/>
<comment type="subunit">
    <text evidence="4">Complex I is composed of 45 different subunits.</text>
</comment>
<evidence type="ECO:0000256" key="3">
    <source>
        <dbReference type="ARBA" id="ARBA00010261"/>
    </source>
</evidence>
<gene>
    <name evidence="11" type="ORF">ALC62_12803</name>
</gene>
<dbReference type="PANTHER" id="PTHR12653:SF0">
    <property type="entry name" value="NADH DEHYDROGENASE [UBIQUINONE] 1 ALPHA SUBCOMPLEX SUBUNIT 5"/>
    <property type="match status" value="1"/>
</dbReference>
<keyword evidence="8" id="KW-0249">Electron transport</keyword>
<name>A0A151IAM8_9HYME</name>
<comment type="function">
    <text evidence="1">Accessory subunit of the mitochondrial membrane respiratory chain NADH dehydrogenase (Complex I), that is believed not to be involved in catalysis. Complex I functions in the transfer of electrons from NADH to the respiratory chain. The immediate electron acceptor for the enzyme is believed to be ubiquinone.</text>
</comment>
<dbReference type="PANTHER" id="PTHR12653">
    <property type="entry name" value="NADH-UBIQUINONE OXIDOREDUCTASE 13 KD-B SUBUNIT"/>
    <property type="match status" value="1"/>
</dbReference>
<keyword evidence="11" id="KW-0830">Ubiquinone</keyword>
<reference evidence="11 12" key="1">
    <citation type="submission" date="2016-03" db="EMBL/GenBank/DDBJ databases">
        <title>Cyphomyrmex costatus WGS genome.</title>
        <authorList>
            <person name="Nygaard S."/>
            <person name="Hu H."/>
            <person name="Boomsma J."/>
            <person name="Zhang G."/>
        </authorList>
    </citation>
    <scope>NUCLEOTIDE SEQUENCE [LARGE SCALE GENOMIC DNA]</scope>
    <source>
        <strain evidence="11">MS0001</strain>
        <tissue evidence="11">Whole body</tissue>
    </source>
</reference>
<dbReference type="GO" id="GO:0022904">
    <property type="term" value="P:respiratory electron transport chain"/>
    <property type="evidence" value="ECO:0007669"/>
    <property type="project" value="InterPro"/>
</dbReference>
<protein>
    <submittedName>
        <fullName evidence="11">NADH dehydrogenase [ubiquinone] 1 alpha subcomplex subunit 5</fullName>
    </submittedName>
</protein>
<dbReference type="InterPro" id="IPR006806">
    <property type="entry name" value="NDUFA5"/>
</dbReference>
<comment type="subcellular location">
    <subcellularLocation>
        <location evidence="2">Mitochondrion inner membrane</location>
        <topology evidence="2">Peripheral membrane protein</topology>
        <orientation evidence="2">Matrix side</orientation>
    </subcellularLocation>
</comment>
<dbReference type="AlphaFoldDB" id="A0A151IAM8"/>
<accession>A0A151IAM8</accession>